<keyword evidence="1" id="KW-1133">Transmembrane helix</keyword>
<sequence>MLTGNLPPVGRWGRALSIVAVICLAIVATLGVTGFVLFTRPHADPLTKADAVIVLGGDNDGRLQYGLSLAEQGYADTVVLSNAYGDKPADLHDFEQACASGTAMITVLCFTPSPYTTRGEAMHLARLAKQHNWTHVIVVSWNYHMVRARYIFHQCFDGDVTMRPVPRSYDFTLVRWAWEYAYQYTALIKAFALGCDRAG</sequence>
<dbReference type="GO" id="GO:0043164">
    <property type="term" value="P:Gram-negative-bacterium-type cell wall biogenesis"/>
    <property type="evidence" value="ECO:0007669"/>
    <property type="project" value="TreeGrafter"/>
</dbReference>
<dbReference type="Pfam" id="PF02698">
    <property type="entry name" value="DUF218"/>
    <property type="match status" value="1"/>
</dbReference>
<feature type="domain" description="DUF218" evidence="2">
    <location>
        <begin position="50"/>
        <end position="172"/>
    </location>
</feature>
<dbReference type="EMBL" id="AP022596">
    <property type="protein sequence ID" value="BBY65305.1"/>
    <property type="molecule type" value="Genomic_DNA"/>
</dbReference>
<feature type="transmembrane region" description="Helical" evidence="1">
    <location>
        <begin position="12"/>
        <end position="38"/>
    </location>
</feature>
<keyword evidence="1" id="KW-0812">Transmembrane</keyword>
<evidence type="ECO:0000313" key="4">
    <source>
        <dbReference type="Proteomes" id="UP000467148"/>
    </source>
</evidence>
<protein>
    <recommendedName>
        <fullName evidence="2">DUF218 domain-containing protein</fullName>
    </recommendedName>
</protein>
<accession>A0A7I7TAF8</accession>
<keyword evidence="4" id="KW-1185">Reference proteome</keyword>
<dbReference type="GO" id="GO:0005886">
    <property type="term" value="C:plasma membrane"/>
    <property type="evidence" value="ECO:0007669"/>
    <property type="project" value="TreeGrafter"/>
</dbReference>
<dbReference type="Proteomes" id="UP000467148">
    <property type="component" value="Chromosome"/>
</dbReference>
<organism evidence="3 4">
    <name type="scientific">Mycolicibacterium helvum</name>
    <dbReference type="NCBI Taxonomy" id="1534349"/>
    <lineage>
        <taxon>Bacteria</taxon>
        <taxon>Bacillati</taxon>
        <taxon>Actinomycetota</taxon>
        <taxon>Actinomycetes</taxon>
        <taxon>Mycobacteriales</taxon>
        <taxon>Mycobacteriaceae</taxon>
        <taxon>Mycolicibacterium</taxon>
    </lineage>
</organism>
<name>A0A7I7TAF8_9MYCO</name>
<evidence type="ECO:0000256" key="1">
    <source>
        <dbReference type="SAM" id="Phobius"/>
    </source>
</evidence>
<dbReference type="PANTHER" id="PTHR30336">
    <property type="entry name" value="INNER MEMBRANE PROTEIN, PROBABLE PERMEASE"/>
    <property type="match status" value="1"/>
</dbReference>
<evidence type="ECO:0000313" key="3">
    <source>
        <dbReference type="EMBL" id="BBY65305.1"/>
    </source>
</evidence>
<dbReference type="AlphaFoldDB" id="A0A7I7TAF8"/>
<dbReference type="CDD" id="cd06259">
    <property type="entry name" value="YdcF-like"/>
    <property type="match status" value="1"/>
</dbReference>
<dbReference type="InterPro" id="IPR051599">
    <property type="entry name" value="Cell_Envelope_Assoc"/>
</dbReference>
<gene>
    <name evidence="3" type="ORF">MHEL_35480</name>
</gene>
<keyword evidence="1" id="KW-0472">Membrane</keyword>
<dbReference type="GO" id="GO:0000270">
    <property type="term" value="P:peptidoglycan metabolic process"/>
    <property type="evidence" value="ECO:0007669"/>
    <property type="project" value="TreeGrafter"/>
</dbReference>
<dbReference type="PANTHER" id="PTHR30336:SF4">
    <property type="entry name" value="ENVELOPE BIOGENESIS FACTOR ELYC"/>
    <property type="match status" value="1"/>
</dbReference>
<dbReference type="KEGG" id="mhev:MHEL_35480"/>
<dbReference type="InterPro" id="IPR003848">
    <property type="entry name" value="DUF218"/>
</dbReference>
<evidence type="ECO:0000259" key="2">
    <source>
        <dbReference type="Pfam" id="PF02698"/>
    </source>
</evidence>
<proteinExistence type="predicted"/>
<reference evidence="3 4" key="1">
    <citation type="journal article" date="2019" name="Emerg. Microbes Infect.">
        <title>Comprehensive subspecies identification of 175 nontuberculous mycobacteria species based on 7547 genomic profiles.</title>
        <authorList>
            <person name="Matsumoto Y."/>
            <person name="Kinjo T."/>
            <person name="Motooka D."/>
            <person name="Nabeya D."/>
            <person name="Jung N."/>
            <person name="Uechi K."/>
            <person name="Horii T."/>
            <person name="Iida T."/>
            <person name="Fujita J."/>
            <person name="Nakamura S."/>
        </authorList>
    </citation>
    <scope>NUCLEOTIDE SEQUENCE [LARGE SCALE GENOMIC DNA]</scope>
    <source>
        <strain evidence="3 4">JCM 30396</strain>
    </source>
</reference>